<feature type="region of interest" description="Disordered" evidence="1">
    <location>
        <begin position="152"/>
        <end position="171"/>
    </location>
</feature>
<dbReference type="AlphaFoldDB" id="A0A6G0XP30"/>
<dbReference type="Proteomes" id="UP000481153">
    <property type="component" value="Unassembled WGS sequence"/>
</dbReference>
<gene>
    <name evidence="2" type="ORF">Ae201684_002814</name>
</gene>
<keyword evidence="3" id="KW-1185">Reference proteome</keyword>
<evidence type="ECO:0000256" key="1">
    <source>
        <dbReference type="SAM" id="MobiDB-lite"/>
    </source>
</evidence>
<accession>A0A6G0XP30</accession>
<protein>
    <submittedName>
        <fullName evidence="2">Uncharacterized protein</fullName>
    </submittedName>
</protein>
<dbReference type="VEuPathDB" id="FungiDB:AeMF1_004611"/>
<comment type="caution">
    <text evidence="2">The sequence shown here is derived from an EMBL/GenBank/DDBJ whole genome shotgun (WGS) entry which is preliminary data.</text>
</comment>
<dbReference type="EMBL" id="VJMJ01000030">
    <property type="protein sequence ID" value="KAF0742145.1"/>
    <property type="molecule type" value="Genomic_DNA"/>
</dbReference>
<feature type="region of interest" description="Disordered" evidence="1">
    <location>
        <begin position="1"/>
        <end position="33"/>
    </location>
</feature>
<feature type="compositionally biased region" description="Pro residues" evidence="1">
    <location>
        <begin position="14"/>
        <end position="33"/>
    </location>
</feature>
<name>A0A6G0XP30_9STRA</name>
<dbReference type="Gene3D" id="3.30.1120.30">
    <property type="entry name" value="POLO box domain"/>
    <property type="match status" value="1"/>
</dbReference>
<proteinExistence type="predicted"/>
<reference evidence="2 3" key="1">
    <citation type="submission" date="2019-07" db="EMBL/GenBank/DDBJ databases">
        <title>Genomics analysis of Aphanomyces spp. identifies a new class of oomycete effector associated with host adaptation.</title>
        <authorList>
            <person name="Gaulin E."/>
        </authorList>
    </citation>
    <scope>NUCLEOTIDE SEQUENCE [LARGE SCALE GENOMIC DNA]</scope>
    <source>
        <strain evidence="2 3">ATCC 201684</strain>
    </source>
</reference>
<dbReference type="InterPro" id="IPR036947">
    <property type="entry name" value="POLO_box_dom_sf"/>
</dbReference>
<evidence type="ECO:0000313" key="2">
    <source>
        <dbReference type="EMBL" id="KAF0742145.1"/>
    </source>
</evidence>
<evidence type="ECO:0000313" key="3">
    <source>
        <dbReference type="Proteomes" id="UP000481153"/>
    </source>
</evidence>
<sequence>MLDKIANPTQDVPNPQPDSVEPPPVETRASPPPPVSSFVVEFKGILGATENSQSLICKSTGTSLELEGPNGERIEYLLAQGVIQGDLSPSVHFDCDFSNMPLLNLQPRVVTWMRVAQWCLAQSPVRTDRLELPQHMIESLQRLEELPSCLRKEQTESKPQSVEPTMKHSTPPVATAELAGIGRAESLEDGTLSLYFLDGAVLQVDDCASSVSYLPKDADEFDVFPLNSVAHEHMPYEVSRRLKYVSLFIQEMKKNNGVRSSTVQ</sequence>
<organism evidence="2 3">
    <name type="scientific">Aphanomyces euteiches</name>
    <dbReference type="NCBI Taxonomy" id="100861"/>
    <lineage>
        <taxon>Eukaryota</taxon>
        <taxon>Sar</taxon>
        <taxon>Stramenopiles</taxon>
        <taxon>Oomycota</taxon>
        <taxon>Saprolegniomycetes</taxon>
        <taxon>Saprolegniales</taxon>
        <taxon>Verrucalvaceae</taxon>
        <taxon>Aphanomyces</taxon>
    </lineage>
</organism>